<proteinExistence type="predicted"/>
<protein>
    <recommendedName>
        <fullName evidence="3">Neutral/alkaline non-lysosomal ceramidase N-terminal domain-containing protein</fullName>
    </recommendedName>
</protein>
<evidence type="ECO:0000313" key="1">
    <source>
        <dbReference type="EMBL" id="GAA4433705.1"/>
    </source>
</evidence>
<sequence length="453" mass="49490">MTTANFLAGAAKVNITPPLGTRINGDFITHFANYIHDDLFARALVLRSGETTVAFVVIDTCIIPKEFADQTRKLIEAATGIPFQQILLSSTHTHAAGSLADVHLGSIDVDYTRALPDKILAAVKSALEALQPATIGHAATNAPEHVVCRRYRLKDGKGYPNPVTGLQDVVKTNPAGMEQWIDQRVAVPDTELSFLAVRSLTGEWISILANYSLHYVGDWANGTISADYFGVFASHLEKHLGGEMVAMMSNGTSGDVNIWDFLEPDRYPTEYFAKSKVIGEDLANKILAVVNTVQWEENPALSAAYEDVALTLDRPTADQLLAAEKVVSNTDYEQIAPDTPEQIRALYAREQLLLNQFPETISCPVQALRIGNIVVGALGGEFFAETGLCLKAEFESVRYFTITMANGNIGYVPPADQMALGGYETWRCRYRSTTDVSESKVREALSQKISGLL</sequence>
<evidence type="ECO:0008006" key="3">
    <source>
        <dbReference type="Google" id="ProtNLM"/>
    </source>
</evidence>
<reference evidence="2" key="1">
    <citation type="journal article" date="2019" name="Int. J. Syst. Evol. Microbiol.">
        <title>The Global Catalogue of Microorganisms (GCM) 10K type strain sequencing project: providing services to taxonomists for standard genome sequencing and annotation.</title>
        <authorList>
            <consortium name="The Broad Institute Genomics Platform"/>
            <consortium name="The Broad Institute Genome Sequencing Center for Infectious Disease"/>
            <person name="Wu L."/>
            <person name="Ma J."/>
        </authorList>
    </citation>
    <scope>NUCLEOTIDE SEQUENCE [LARGE SCALE GENOMIC DNA]</scope>
    <source>
        <strain evidence="2">JCM 31920</strain>
    </source>
</reference>
<comment type="caution">
    <text evidence="1">The sequence shown here is derived from an EMBL/GenBank/DDBJ whole genome shotgun (WGS) entry which is preliminary data.</text>
</comment>
<dbReference type="Proteomes" id="UP001501508">
    <property type="component" value="Unassembled WGS sequence"/>
</dbReference>
<evidence type="ECO:0000313" key="2">
    <source>
        <dbReference type="Proteomes" id="UP001501508"/>
    </source>
</evidence>
<name>A0ABP8LRJ2_9BACT</name>
<accession>A0ABP8LRJ2</accession>
<dbReference type="EMBL" id="BAABEY010000009">
    <property type="protein sequence ID" value="GAA4433705.1"/>
    <property type="molecule type" value="Genomic_DNA"/>
</dbReference>
<gene>
    <name evidence="1" type="ORF">GCM10023091_07560</name>
</gene>
<dbReference type="RefSeq" id="WP_345026722.1">
    <property type="nucleotide sequence ID" value="NZ_BAABEY010000009.1"/>
</dbReference>
<organism evidence="1 2">
    <name type="scientific">Ravibacter arvi</name>
    <dbReference type="NCBI Taxonomy" id="2051041"/>
    <lineage>
        <taxon>Bacteria</taxon>
        <taxon>Pseudomonadati</taxon>
        <taxon>Bacteroidota</taxon>
        <taxon>Cytophagia</taxon>
        <taxon>Cytophagales</taxon>
        <taxon>Spirosomataceae</taxon>
        <taxon>Ravibacter</taxon>
    </lineage>
</organism>
<keyword evidence="2" id="KW-1185">Reference proteome</keyword>